<dbReference type="AlphaFoldDB" id="A0A9P6ERA1"/>
<accession>A0A9P6ERA1</accession>
<feature type="transmembrane region" description="Helical" evidence="5">
    <location>
        <begin position="251"/>
        <end position="269"/>
    </location>
</feature>
<protein>
    <submittedName>
        <fullName evidence="6">RTA1-like protein</fullName>
    </submittedName>
</protein>
<organism evidence="6 7">
    <name type="scientific">Crepidotus variabilis</name>
    <dbReference type="NCBI Taxonomy" id="179855"/>
    <lineage>
        <taxon>Eukaryota</taxon>
        <taxon>Fungi</taxon>
        <taxon>Dikarya</taxon>
        <taxon>Basidiomycota</taxon>
        <taxon>Agaricomycotina</taxon>
        <taxon>Agaricomycetes</taxon>
        <taxon>Agaricomycetidae</taxon>
        <taxon>Agaricales</taxon>
        <taxon>Agaricineae</taxon>
        <taxon>Crepidotaceae</taxon>
        <taxon>Crepidotus</taxon>
    </lineage>
</organism>
<reference evidence="6" key="1">
    <citation type="submission" date="2020-11" db="EMBL/GenBank/DDBJ databases">
        <authorList>
            <consortium name="DOE Joint Genome Institute"/>
            <person name="Ahrendt S."/>
            <person name="Riley R."/>
            <person name="Andreopoulos W."/>
            <person name="Labutti K."/>
            <person name="Pangilinan J."/>
            <person name="Ruiz-Duenas F.J."/>
            <person name="Barrasa J.M."/>
            <person name="Sanchez-Garcia M."/>
            <person name="Camarero S."/>
            <person name="Miyauchi S."/>
            <person name="Serrano A."/>
            <person name="Linde D."/>
            <person name="Babiker R."/>
            <person name="Drula E."/>
            <person name="Ayuso-Fernandez I."/>
            <person name="Pacheco R."/>
            <person name="Padilla G."/>
            <person name="Ferreira P."/>
            <person name="Barriuso J."/>
            <person name="Kellner H."/>
            <person name="Castanera R."/>
            <person name="Alfaro M."/>
            <person name="Ramirez L."/>
            <person name="Pisabarro A.G."/>
            <person name="Kuo A."/>
            <person name="Tritt A."/>
            <person name="Lipzen A."/>
            <person name="He G."/>
            <person name="Yan M."/>
            <person name="Ng V."/>
            <person name="Cullen D."/>
            <person name="Martin F."/>
            <person name="Rosso M.-N."/>
            <person name="Henrissat B."/>
            <person name="Hibbett D."/>
            <person name="Martinez A.T."/>
            <person name="Grigoriev I.V."/>
        </authorList>
    </citation>
    <scope>NUCLEOTIDE SEQUENCE</scope>
    <source>
        <strain evidence="6">CBS 506.95</strain>
    </source>
</reference>
<name>A0A9P6ERA1_9AGAR</name>
<dbReference type="PANTHER" id="PTHR31465:SF9">
    <property type="entry name" value="SPHINGOID LONG-CHAIN BASE TRANSPORTER RSB1"/>
    <property type="match status" value="1"/>
</dbReference>
<gene>
    <name evidence="6" type="ORF">CPB83DRAFT_901614</name>
</gene>
<evidence type="ECO:0000256" key="4">
    <source>
        <dbReference type="ARBA" id="ARBA00023136"/>
    </source>
</evidence>
<evidence type="ECO:0000256" key="1">
    <source>
        <dbReference type="ARBA" id="ARBA00004141"/>
    </source>
</evidence>
<proteinExistence type="predicted"/>
<evidence type="ECO:0000313" key="7">
    <source>
        <dbReference type="Proteomes" id="UP000807306"/>
    </source>
</evidence>
<dbReference type="GO" id="GO:0005886">
    <property type="term" value="C:plasma membrane"/>
    <property type="evidence" value="ECO:0007669"/>
    <property type="project" value="TreeGrafter"/>
</dbReference>
<feature type="transmembrane region" description="Helical" evidence="5">
    <location>
        <begin position="127"/>
        <end position="150"/>
    </location>
</feature>
<evidence type="ECO:0000256" key="2">
    <source>
        <dbReference type="ARBA" id="ARBA00022692"/>
    </source>
</evidence>
<evidence type="ECO:0000313" key="6">
    <source>
        <dbReference type="EMBL" id="KAF9534641.1"/>
    </source>
</evidence>
<evidence type="ECO:0000256" key="5">
    <source>
        <dbReference type="SAM" id="Phobius"/>
    </source>
</evidence>
<dbReference type="InterPro" id="IPR007568">
    <property type="entry name" value="RTA1"/>
</dbReference>
<dbReference type="OrthoDB" id="3358017at2759"/>
<feature type="transmembrane region" description="Helical" evidence="5">
    <location>
        <begin position="162"/>
        <end position="186"/>
    </location>
</feature>
<comment type="caution">
    <text evidence="6">The sequence shown here is derived from an EMBL/GenBank/DDBJ whole genome shotgun (WGS) entry which is preliminary data.</text>
</comment>
<keyword evidence="7" id="KW-1185">Reference proteome</keyword>
<dbReference type="Pfam" id="PF04479">
    <property type="entry name" value="RTA1"/>
    <property type="match status" value="1"/>
</dbReference>
<dbReference type="EMBL" id="MU157825">
    <property type="protein sequence ID" value="KAF9534641.1"/>
    <property type="molecule type" value="Genomic_DNA"/>
</dbReference>
<dbReference type="GO" id="GO:0000324">
    <property type="term" value="C:fungal-type vacuole"/>
    <property type="evidence" value="ECO:0007669"/>
    <property type="project" value="TreeGrafter"/>
</dbReference>
<feature type="transmembrane region" description="Helical" evidence="5">
    <location>
        <begin position="213"/>
        <end position="231"/>
    </location>
</feature>
<feature type="transmembrane region" description="Helical" evidence="5">
    <location>
        <begin position="25"/>
        <end position="43"/>
    </location>
</feature>
<sequence length="309" mass="34212">MSNATSIVVSQTVKHSPYNYTPSESIAILAIVLFSVSAATHLGQAVWWRTWWLLPTACFCGILEILGWSGRLWSSISPLAQIPFQIQITCTIIAPTPLLAANFVIFGRIIERLGSQYSRLTPKWYTIIFCSCDVVSLVIQGIGGGLAATAHKPENAKKGGNIMLGGIAFQLIVICLFTSCVAEFFYRYLTDSPIRAYQSTISSTGKFTKRIKFLTFAMSFVTLLLFIRAIYRTAELSDGWNGRIISTQVYFNVLDGAMVILSIYTYNIFHPGFLLCDADVSSNSKKVTTIYLNDNGSQKNPMPSQQSFV</sequence>
<keyword evidence="3 5" id="KW-1133">Transmembrane helix</keyword>
<comment type="subcellular location">
    <subcellularLocation>
        <location evidence="1">Membrane</location>
        <topology evidence="1">Multi-pass membrane protein</topology>
    </subcellularLocation>
</comment>
<evidence type="ECO:0000256" key="3">
    <source>
        <dbReference type="ARBA" id="ARBA00022989"/>
    </source>
</evidence>
<dbReference type="PANTHER" id="PTHR31465">
    <property type="entry name" value="PROTEIN RTA1-RELATED"/>
    <property type="match status" value="1"/>
</dbReference>
<keyword evidence="4 5" id="KW-0472">Membrane</keyword>
<keyword evidence="2 5" id="KW-0812">Transmembrane</keyword>
<feature type="transmembrane region" description="Helical" evidence="5">
    <location>
        <begin position="82"/>
        <end position="106"/>
    </location>
</feature>
<dbReference type="Proteomes" id="UP000807306">
    <property type="component" value="Unassembled WGS sequence"/>
</dbReference>
<feature type="transmembrane region" description="Helical" evidence="5">
    <location>
        <begin position="50"/>
        <end position="70"/>
    </location>
</feature>